<evidence type="ECO:0008006" key="4">
    <source>
        <dbReference type="Google" id="ProtNLM"/>
    </source>
</evidence>
<dbReference type="Proteomes" id="UP000422108">
    <property type="component" value="Chromosome"/>
</dbReference>
<dbReference type="EMBL" id="AP021879">
    <property type="protein sequence ID" value="BBO90688.1"/>
    <property type="molecule type" value="Genomic_DNA"/>
</dbReference>
<protein>
    <recommendedName>
        <fullName evidence="4">DUF4412 domain-containing protein</fullName>
    </recommendedName>
</protein>
<proteinExistence type="predicted"/>
<feature type="chain" id="PRO_5024328647" description="DUF4412 domain-containing protein" evidence="1">
    <location>
        <begin position="20"/>
        <end position="409"/>
    </location>
</feature>
<keyword evidence="3" id="KW-1185">Reference proteome</keyword>
<gene>
    <name evidence="2" type="ORF">DSCOOX_38680</name>
</gene>
<name>A0A5K8ADX0_9BACT</name>
<keyword evidence="1" id="KW-0732">Signal</keyword>
<evidence type="ECO:0000313" key="3">
    <source>
        <dbReference type="Proteomes" id="UP000422108"/>
    </source>
</evidence>
<accession>A0A5K8ADX0</accession>
<organism evidence="2 3">
    <name type="scientific">Desulfosarcina ovata subsp. ovata</name>
    <dbReference type="NCBI Taxonomy" id="2752305"/>
    <lineage>
        <taxon>Bacteria</taxon>
        <taxon>Pseudomonadati</taxon>
        <taxon>Thermodesulfobacteriota</taxon>
        <taxon>Desulfobacteria</taxon>
        <taxon>Desulfobacterales</taxon>
        <taxon>Desulfosarcinaceae</taxon>
        <taxon>Desulfosarcina</taxon>
    </lineage>
</organism>
<reference evidence="2 3" key="1">
    <citation type="submission" date="2019-11" db="EMBL/GenBank/DDBJ databases">
        <title>Comparative genomics of hydrocarbon-degrading Desulfosarcina strains.</title>
        <authorList>
            <person name="Watanabe M."/>
            <person name="Kojima H."/>
            <person name="Fukui M."/>
        </authorList>
    </citation>
    <scope>NUCLEOTIDE SEQUENCE [LARGE SCALE GENOMIC DNA]</scope>
    <source>
        <strain evidence="3">oXyS1</strain>
    </source>
</reference>
<feature type="signal peptide" evidence="1">
    <location>
        <begin position="1"/>
        <end position="19"/>
    </location>
</feature>
<evidence type="ECO:0000256" key="1">
    <source>
        <dbReference type="SAM" id="SignalP"/>
    </source>
</evidence>
<sequence>MRTFVYLLVFLFSSMPALAASFFADLVMTRDGKTETGKFFLSDRCYRMNLKEDGKPLIILVDRVENKTRVIDPSGKIYQEFPSTSFRSLMSNPFEAYQKMVADHGSKSLGQETVNGIECAKQAIEMDGKVVMTGWISLEFNFPVKLLNRANGYATELREIKKSSLNKALFAVPEGFVKQEQSKPQPAKKKKEKKAVITGKETHNAPIGRRLGAGGVLTIKVDPQKDIMLYLKNVHQGASHLTIDALNNKTSIAKKVLRNPSIRFAKRWDREEVNFTPSSSRVATRPSPDEIVVAVTQGAVSVTVNQETIPGVKNQRREKYVREPGKTEFRVKRRRTAVCRLVGDSQDLPGSKLTVAFFKDKDSAPALKEDFDLKNGQSRQWRFTPDQNIASGEVHVKKGAVRFYLEQVR</sequence>
<evidence type="ECO:0000313" key="2">
    <source>
        <dbReference type="EMBL" id="BBO90688.1"/>
    </source>
</evidence>
<dbReference type="RefSeq" id="WP_155311713.1">
    <property type="nucleotide sequence ID" value="NZ_AP021879.1"/>
</dbReference>
<dbReference type="AlphaFoldDB" id="A0A5K8ADX0"/>